<reference evidence="13" key="1">
    <citation type="journal article" date="2008" name="Nat. Genet.">
        <title>The Pristionchus pacificus genome provides a unique perspective on nematode lifestyle and parasitism.</title>
        <authorList>
            <person name="Dieterich C."/>
            <person name="Clifton S.W."/>
            <person name="Schuster L.N."/>
            <person name="Chinwalla A."/>
            <person name="Delehaunty K."/>
            <person name="Dinkelacker I."/>
            <person name="Fulton L."/>
            <person name="Fulton R."/>
            <person name="Godfrey J."/>
            <person name="Minx P."/>
            <person name="Mitreva M."/>
            <person name="Roeseler W."/>
            <person name="Tian H."/>
            <person name="Witte H."/>
            <person name="Yang S.P."/>
            <person name="Wilson R.K."/>
            <person name="Sommer R.J."/>
        </authorList>
    </citation>
    <scope>NUCLEOTIDE SEQUENCE [LARGE SCALE GENOMIC DNA]</scope>
    <source>
        <strain evidence="13">PS312</strain>
    </source>
</reference>
<evidence type="ECO:0000256" key="1">
    <source>
        <dbReference type="ARBA" id="ARBA00005882"/>
    </source>
</evidence>
<proteinExistence type="inferred from homology"/>
<dbReference type="Pfam" id="PF04800">
    <property type="entry name" value="NDUS4"/>
    <property type="match status" value="1"/>
</dbReference>
<evidence type="ECO:0000256" key="2">
    <source>
        <dbReference type="ARBA" id="ARBA00015796"/>
    </source>
</evidence>
<dbReference type="Gene3D" id="3.30.160.190">
    <property type="entry name" value="atu1810 like domain"/>
    <property type="match status" value="1"/>
</dbReference>
<dbReference type="InterPro" id="IPR006885">
    <property type="entry name" value="NADH_UbQ_FeS_4_mit-like"/>
</dbReference>
<keyword evidence="13" id="KW-1185">Reference proteome</keyword>
<evidence type="ECO:0000313" key="12">
    <source>
        <dbReference type="EnsemblMetazoa" id="PPA02853.1"/>
    </source>
</evidence>
<evidence type="ECO:0000256" key="9">
    <source>
        <dbReference type="ARBA" id="ARBA00023136"/>
    </source>
</evidence>
<dbReference type="GO" id="GO:0022900">
    <property type="term" value="P:electron transport chain"/>
    <property type="evidence" value="ECO:0007669"/>
    <property type="project" value="InterPro"/>
</dbReference>
<comment type="subcellular location">
    <subcellularLocation>
        <location evidence="10">Mitochondrion inner membrane</location>
        <topology evidence="10">Peripheral membrane protein</topology>
        <orientation evidence="10">Matrix side</orientation>
    </subcellularLocation>
</comment>
<evidence type="ECO:0000256" key="10">
    <source>
        <dbReference type="RuleBase" id="RU367010"/>
    </source>
</evidence>
<dbReference type="FunFam" id="3.30.160.190:FF:000004">
    <property type="entry name" value="Predicted protein"/>
    <property type="match status" value="1"/>
</dbReference>
<organism evidence="12 13">
    <name type="scientific">Pristionchus pacificus</name>
    <name type="common">Parasitic nematode worm</name>
    <dbReference type="NCBI Taxonomy" id="54126"/>
    <lineage>
        <taxon>Eukaryota</taxon>
        <taxon>Metazoa</taxon>
        <taxon>Ecdysozoa</taxon>
        <taxon>Nematoda</taxon>
        <taxon>Chromadorea</taxon>
        <taxon>Rhabditida</taxon>
        <taxon>Rhabditina</taxon>
        <taxon>Diplogasteromorpha</taxon>
        <taxon>Diplogasteroidea</taxon>
        <taxon>Neodiplogasteridae</taxon>
        <taxon>Pristionchus</taxon>
    </lineage>
</organism>
<dbReference type="Proteomes" id="UP000005239">
    <property type="component" value="Unassembled WGS sequence"/>
</dbReference>
<evidence type="ECO:0000256" key="7">
    <source>
        <dbReference type="ARBA" id="ARBA00022982"/>
    </source>
</evidence>
<evidence type="ECO:0000256" key="11">
    <source>
        <dbReference type="SAM" id="MobiDB-lite"/>
    </source>
</evidence>
<accession>A0A8R1YBZ5</accession>
<keyword evidence="6 10" id="KW-0809">Transit peptide</keyword>
<comment type="similarity">
    <text evidence="1 10">Belongs to the complex I NDUFS4 subunit family.</text>
</comment>
<comment type="function">
    <text evidence="10">Accessory subunit of the mitochondrial membrane respiratory chain NADH dehydrogenase (Complex I), that is believed not to be involved in catalysis. Complex I functions in the transfer of electrons from NADH to the respiratory chain. The immediate electron acceptor for the enzyme is believed to be ubiquinone.</text>
</comment>
<evidence type="ECO:0000313" key="13">
    <source>
        <dbReference type="Proteomes" id="UP000005239"/>
    </source>
</evidence>
<feature type="compositionally biased region" description="Basic and acidic residues" evidence="11">
    <location>
        <begin position="35"/>
        <end position="50"/>
    </location>
</feature>
<evidence type="ECO:0000256" key="3">
    <source>
        <dbReference type="ARBA" id="ARBA00022448"/>
    </source>
</evidence>
<reference evidence="12" key="2">
    <citation type="submission" date="2022-06" db="UniProtKB">
        <authorList>
            <consortium name="EnsemblMetazoa"/>
        </authorList>
    </citation>
    <scope>IDENTIFICATION</scope>
    <source>
        <strain evidence="12">PS312</strain>
    </source>
</reference>
<sequence length="169" mass="19165">MLRNFVPMATRVSTRPLAGQPTKSYTDGLGNMEQTLKEASLRKSAAESKKQSGSAAHQADSVREENDYHSSMLGSEYIVGGENEMVGGYPDMQTRPLPRVAHIYQQNEWNQTTWKIDYADDDFMESKLTGPSFGDLLPNVSMHMRFASKNDAIEFCKENNWKYQVLPKY</sequence>
<accession>A0A2A6B8T7</accession>
<keyword evidence="9 10" id="KW-0472">Membrane</keyword>
<keyword evidence="4 10" id="KW-0679">Respiratory chain</keyword>
<keyword evidence="7 10" id="KW-0249">Electron transport</keyword>
<dbReference type="EnsemblMetazoa" id="PPA02853.1">
    <property type="protein sequence ID" value="PPA02853.1"/>
    <property type="gene ID" value="WBGene00092407"/>
</dbReference>
<keyword evidence="3 10" id="KW-0813">Transport</keyword>
<dbReference type="GO" id="GO:0005743">
    <property type="term" value="C:mitochondrial inner membrane"/>
    <property type="evidence" value="ECO:0007669"/>
    <property type="project" value="UniProtKB-SubCell"/>
</dbReference>
<protein>
    <recommendedName>
        <fullName evidence="2 10">NADH dehydrogenase [ubiquinone] iron-sulfur protein 4, mitochondrial</fullName>
    </recommendedName>
</protein>
<dbReference type="InterPro" id="IPR038532">
    <property type="entry name" value="NDUFS4-like_sf"/>
</dbReference>
<name>A0A2A6B8T7_PRIPA</name>
<evidence type="ECO:0000256" key="5">
    <source>
        <dbReference type="ARBA" id="ARBA00022792"/>
    </source>
</evidence>
<feature type="region of interest" description="Disordered" evidence="11">
    <location>
        <begin position="1"/>
        <end position="69"/>
    </location>
</feature>
<evidence type="ECO:0000256" key="4">
    <source>
        <dbReference type="ARBA" id="ARBA00022660"/>
    </source>
</evidence>
<keyword evidence="8 10" id="KW-0496">Mitochondrion</keyword>
<evidence type="ECO:0000256" key="6">
    <source>
        <dbReference type="ARBA" id="ARBA00022946"/>
    </source>
</evidence>
<dbReference type="AlphaFoldDB" id="A0A2A6B8T7"/>
<keyword evidence="5 10" id="KW-0999">Mitochondrion inner membrane</keyword>
<gene>
    <name evidence="12" type="primary">WBGene00092407</name>
</gene>
<evidence type="ECO:0000256" key="8">
    <source>
        <dbReference type="ARBA" id="ARBA00023128"/>
    </source>
</evidence>
<dbReference type="OrthoDB" id="3089at2759"/>
<dbReference type="GO" id="GO:0045271">
    <property type="term" value="C:respiratory chain complex I"/>
    <property type="evidence" value="ECO:0000318"/>
    <property type="project" value="GO_Central"/>
</dbReference>